<keyword evidence="2" id="KW-1185">Reference proteome</keyword>
<name>A0AAP0NQQ4_9MAGN</name>
<gene>
    <name evidence="1" type="ORF">Syun_021092</name>
</gene>
<dbReference type="EMBL" id="JBBNAF010000009">
    <property type="protein sequence ID" value="KAK9114295.1"/>
    <property type="molecule type" value="Genomic_DNA"/>
</dbReference>
<evidence type="ECO:0000313" key="2">
    <source>
        <dbReference type="Proteomes" id="UP001420932"/>
    </source>
</evidence>
<dbReference type="AlphaFoldDB" id="A0AAP0NQQ4"/>
<evidence type="ECO:0000313" key="1">
    <source>
        <dbReference type="EMBL" id="KAK9114295.1"/>
    </source>
</evidence>
<sequence length="131" mass="15321">MSEARKDPNVKQPTRDYDGLYMKRLELAFMGAILRNQRVTLRNQELVFKNQRTLARIIHIMEHTMSKRNRRQGGTNVLVPYTQIRLPLSSDLDVPTLPGQEDHLYDMVVSYRSQKIDLVEYDDDAMSGCRH</sequence>
<proteinExistence type="predicted"/>
<comment type="caution">
    <text evidence="1">The sequence shown here is derived from an EMBL/GenBank/DDBJ whole genome shotgun (WGS) entry which is preliminary data.</text>
</comment>
<reference evidence="1 2" key="1">
    <citation type="submission" date="2024-01" db="EMBL/GenBank/DDBJ databases">
        <title>Genome assemblies of Stephania.</title>
        <authorList>
            <person name="Yang L."/>
        </authorList>
    </citation>
    <scope>NUCLEOTIDE SEQUENCE [LARGE SCALE GENOMIC DNA]</scope>
    <source>
        <strain evidence="1">YNDBR</strain>
        <tissue evidence="1">Leaf</tissue>
    </source>
</reference>
<accession>A0AAP0NQQ4</accession>
<organism evidence="1 2">
    <name type="scientific">Stephania yunnanensis</name>
    <dbReference type="NCBI Taxonomy" id="152371"/>
    <lineage>
        <taxon>Eukaryota</taxon>
        <taxon>Viridiplantae</taxon>
        <taxon>Streptophyta</taxon>
        <taxon>Embryophyta</taxon>
        <taxon>Tracheophyta</taxon>
        <taxon>Spermatophyta</taxon>
        <taxon>Magnoliopsida</taxon>
        <taxon>Ranunculales</taxon>
        <taxon>Menispermaceae</taxon>
        <taxon>Menispermoideae</taxon>
        <taxon>Cissampelideae</taxon>
        <taxon>Stephania</taxon>
    </lineage>
</organism>
<dbReference type="Proteomes" id="UP001420932">
    <property type="component" value="Unassembled WGS sequence"/>
</dbReference>
<protein>
    <submittedName>
        <fullName evidence="1">Uncharacterized protein</fullName>
    </submittedName>
</protein>